<organism evidence="2 3">
    <name type="scientific">Periplaneta americana</name>
    <name type="common">American cockroach</name>
    <name type="synonym">Blatta americana</name>
    <dbReference type="NCBI Taxonomy" id="6978"/>
    <lineage>
        <taxon>Eukaryota</taxon>
        <taxon>Metazoa</taxon>
        <taxon>Ecdysozoa</taxon>
        <taxon>Arthropoda</taxon>
        <taxon>Hexapoda</taxon>
        <taxon>Insecta</taxon>
        <taxon>Pterygota</taxon>
        <taxon>Neoptera</taxon>
        <taxon>Polyneoptera</taxon>
        <taxon>Dictyoptera</taxon>
        <taxon>Blattodea</taxon>
        <taxon>Blattoidea</taxon>
        <taxon>Blattidae</taxon>
        <taxon>Blattinae</taxon>
        <taxon>Periplaneta</taxon>
    </lineage>
</organism>
<dbReference type="InterPro" id="IPR000477">
    <property type="entry name" value="RT_dom"/>
</dbReference>
<evidence type="ECO:0000259" key="1">
    <source>
        <dbReference type="PROSITE" id="PS50878"/>
    </source>
</evidence>
<evidence type="ECO:0000313" key="2">
    <source>
        <dbReference type="EMBL" id="KAJ4440262.1"/>
    </source>
</evidence>
<proteinExistence type="predicted"/>
<evidence type="ECO:0000313" key="3">
    <source>
        <dbReference type="Proteomes" id="UP001148838"/>
    </source>
</evidence>
<dbReference type="Pfam" id="PF00078">
    <property type="entry name" value="RVT_1"/>
    <property type="match status" value="1"/>
</dbReference>
<accession>A0ABQ8T1B5</accession>
<comment type="caution">
    <text evidence="2">The sequence shown here is derived from an EMBL/GenBank/DDBJ whole genome shotgun (WGS) entry which is preliminary data.</text>
</comment>
<dbReference type="PANTHER" id="PTHR47027">
    <property type="entry name" value="REVERSE TRANSCRIPTASE DOMAIN-CONTAINING PROTEIN"/>
    <property type="match status" value="1"/>
</dbReference>
<keyword evidence="3" id="KW-1185">Reference proteome</keyword>
<dbReference type="PROSITE" id="PS50878">
    <property type="entry name" value="RT_POL"/>
    <property type="match status" value="1"/>
</dbReference>
<feature type="domain" description="Reverse transcriptase" evidence="1">
    <location>
        <begin position="1"/>
        <end position="144"/>
    </location>
</feature>
<sequence length="359" mass="41330">MGRVVIGRRIKFIRFADDMALLAEEEMILKDMLRELNDSCEQYGMKINANKTKNMVVGRKIQKINLRILNEAVDVALYGAKTWTLRRSEEKRIEAFEMWIWRRMERVKWTDRIRNEAVLERVGGERMMLKLIRKRIINWLGHCLKRNCLLKDALEGMVNGRIVRITYGKPEAVVKSFKKTGISNALGGSEDHSGLESSDEDTTPQRRVALIDHTRIFHLSLMVLYRLLAGTPAALKVFPLTEHVLPEGSKPPSPRIFTSVTREQSTTLPSQQCSGDSRINPNFLQHSENMTNSISVPTLHLKGKTFEEIALQHINRFKTCLGDEVDIDDDDDDDDGCGCEGFRRFERVKRVLRTGYRKR</sequence>
<dbReference type="EMBL" id="JAJSOF020000017">
    <property type="protein sequence ID" value="KAJ4440262.1"/>
    <property type="molecule type" value="Genomic_DNA"/>
</dbReference>
<dbReference type="PANTHER" id="PTHR47027:SF8">
    <property type="entry name" value="RIBONUCLEASE H"/>
    <property type="match status" value="1"/>
</dbReference>
<reference evidence="2 3" key="1">
    <citation type="journal article" date="2022" name="Allergy">
        <title>Genome assembly and annotation of Periplaneta americana reveal a comprehensive cockroach allergen profile.</title>
        <authorList>
            <person name="Wang L."/>
            <person name="Xiong Q."/>
            <person name="Saelim N."/>
            <person name="Wang L."/>
            <person name="Nong W."/>
            <person name="Wan A.T."/>
            <person name="Shi M."/>
            <person name="Liu X."/>
            <person name="Cao Q."/>
            <person name="Hui J.H.L."/>
            <person name="Sookrung N."/>
            <person name="Leung T.F."/>
            <person name="Tungtrongchitr A."/>
            <person name="Tsui S.K.W."/>
        </authorList>
    </citation>
    <scope>NUCLEOTIDE SEQUENCE [LARGE SCALE GENOMIC DNA]</scope>
    <source>
        <strain evidence="2">PWHHKU_190912</strain>
    </source>
</reference>
<gene>
    <name evidence="2" type="ORF">ANN_08401</name>
</gene>
<protein>
    <recommendedName>
        <fullName evidence="1">Reverse transcriptase domain-containing protein</fullName>
    </recommendedName>
</protein>
<dbReference type="Proteomes" id="UP001148838">
    <property type="component" value="Unassembled WGS sequence"/>
</dbReference>
<name>A0ABQ8T1B5_PERAM</name>